<organism evidence="7 8">
    <name type="scientific">Heyndrickxia oleronia</name>
    <dbReference type="NCBI Taxonomy" id="38875"/>
    <lineage>
        <taxon>Bacteria</taxon>
        <taxon>Bacillati</taxon>
        <taxon>Bacillota</taxon>
        <taxon>Bacilli</taxon>
        <taxon>Bacillales</taxon>
        <taxon>Bacillaceae</taxon>
        <taxon>Heyndrickxia</taxon>
    </lineage>
</organism>
<dbReference type="GO" id="GO:0032259">
    <property type="term" value="P:methylation"/>
    <property type="evidence" value="ECO:0007669"/>
    <property type="project" value="UniProtKB-KW"/>
</dbReference>
<keyword evidence="3" id="KW-0808">Transferase</keyword>
<evidence type="ECO:0000259" key="6">
    <source>
        <dbReference type="Pfam" id="PF05175"/>
    </source>
</evidence>
<evidence type="ECO:0000256" key="2">
    <source>
        <dbReference type="ARBA" id="ARBA00022603"/>
    </source>
</evidence>
<keyword evidence="2 7" id="KW-0489">Methyltransferase</keyword>
<dbReference type="NCBIfam" id="TIGR03704">
    <property type="entry name" value="PrmC_rel_meth"/>
    <property type="match status" value="1"/>
</dbReference>
<dbReference type="Pfam" id="PF05175">
    <property type="entry name" value="MTS"/>
    <property type="match status" value="1"/>
</dbReference>
<dbReference type="EC" id="2.1.1.297" evidence="1"/>
<dbReference type="InterPro" id="IPR004556">
    <property type="entry name" value="HemK-like"/>
</dbReference>
<comment type="caution">
    <text evidence="7">The sequence shown here is derived from an EMBL/GenBank/DDBJ whole genome shotgun (WGS) entry which is preliminary data.</text>
</comment>
<evidence type="ECO:0000256" key="1">
    <source>
        <dbReference type="ARBA" id="ARBA00012771"/>
    </source>
</evidence>
<keyword evidence="4" id="KW-0949">S-adenosyl-L-methionine</keyword>
<dbReference type="NCBIfam" id="TIGR00536">
    <property type="entry name" value="hemK_fam"/>
    <property type="match status" value="1"/>
</dbReference>
<name>A0A8E2ICH6_9BACI</name>
<dbReference type="InterPro" id="IPR022446">
    <property type="entry name" value="MeTrfrase_put"/>
</dbReference>
<dbReference type="Proteomes" id="UP000189761">
    <property type="component" value="Unassembled WGS sequence"/>
</dbReference>
<dbReference type="EMBL" id="MTLA01000197">
    <property type="protein sequence ID" value="OOP67411.1"/>
    <property type="molecule type" value="Genomic_DNA"/>
</dbReference>
<evidence type="ECO:0000313" key="8">
    <source>
        <dbReference type="Proteomes" id="UP000189761"/>
    </source>
</evidence>
<evidence type="ECO:0000313" key="7">
    <source>
        <dbReference type="EMBL" id="OOP67411.1"/>
    </source>
</evidence>
<gene>
    <name evidence="7" type="ORF">BWZ43_15965</name>
</gene>
<evidence type="ECO:0000256" key="4">
    <source>
        <dbReference type="ARBA" id="ARBA00022691"/>
    </source>
</evidence>
<dbReference type="InterPro" id="IPR050320">
    <property type="entry name" value="N5-glutamine_MTase"/>
</dbReference>
<evidence type="ECO:0000256" key="5">
    <source>
        <dbReference type="ARBA" id="ARBA00048391"/>
    </source>
</evidence>
<proteinExistence type="predicted"/>
<keyword evidence="8" id="KW-1185">Reference proteome</keyword>
<dbReference type="PANTHER" id="PTHR18895:SF74">
    <property type="entry name" value="MTRF1L RELEASE FACTOR GLUTAMINE METHYLTRANSFERASE"/>
    <property type="match status" value="1"/>
</dbReference>
<dbReference type="InterPro" id="IPR007848">
    <property type="entry name" value="Small_mtfrase_dom"/>
</dbReference>
<dbReference type="GO" id="GO:0102559">
    <property type="term" value="F:peptide chain release factor N(5)-glutamine methyltransferase activity"/>
    <property type="evidence" value="ECO:0007669"/>
    <property type="project" value="UniProtKB-EC"/>
</dbReference>
<accession>A0A8E2ICH6</accession>
<dbReference type="PANTHER" id="PTHR18895">
    <property type="entry name" value="HEMK METHYLTRANSFERASE"/>
    <property type="match status" value="1"/>
</dbReference>
<evidence type="ECO:0000256" key="3">
    <source>
        <dbReference type="ARBA" id="ARBA00022679"/>
    </source>
</evidence>
<dbReference type="SUPFAM" id="SSF53335">
    <property type="entry name" value="S-adenosyl-L-methionine-dependent methyltransferases"/>
    <property type="match status" value="1"/>
</dbReference>
<comment type="catalytic activity">
    <reaction evidence="5">
        <text>L-glutaminyl-[peptide chain release factor] + S-adenosyl-L-methionine = N(5)-methyl-L-glutaminyl-[peptide chain release factor] + S-adenosyl-L-homocysteine + H(+)</text>
        <dbReference type="Rhea" id="RHEA:42896"/>
        <dbReference type="Rhea" id="RHEA-COMP:10271"/>
        <dbReference type="Rhea" id="RHEA-COMP:10272"/>
        <dbReference type="ChEBI" id="CHEBI:15378"/>
        <dbReference type="ChEBI" id="CHEBI:30011"/>
        <dbReference type="ChEBI" id="CHEBI:57856"/>
        <dbReference type="ChEBI" id="CHEBI:59789"/>
        <dbReference type="ChEBI" id="CHEBI:61891"/>
        <dbReference type="EC" id="2.1.1.297"/>
    </reaction>
</comment>
<sequence>MLESIVDKLRSAGCVFAEEETQLLISEAQSLPDLLKKVEMRTKGIPLEYVVGWAMFCGLRIEVEQGVFIPRRRTEFLVHQAEKLACVGDMIVDLCCGSGAIGAALAAALKEITLYSSDIDSIATQCAKRNVSKFGGNVLKGDLFNALPEVLRGRINILVANVPYVPTKAIERLPSEARVHEPNIALNGGDDGLTILRRVVEEAPYWLEQGGNLLIETSEMQAPYAYEIFTSVGLTTKVVKEEELDATVVIGTKSLL</sequence>
<reference evidence="7 8" key="1">
    <citation type="submission" date="2017-01" db="EMBL/GenBank/DDBJ databases">
        <title>Draft genome sequence of Bacillus oleronius.</title>
        <authorList>
            <person name="Allam M."/>
        </authorList>
    </citation>
    <scope>NUCLEOTIDE SEQUENCE [LARGE SCALE GENOMIC DNA]</scope>
    <source>
        <strain evidence="7 8">DSM 9356</strain>
    </source>
</reference>
<dbReference type="Gene3D" id="3.40.50.150">
    <property type="entry name" value="Vaccinia Virus protein VP39"/>
    <property type="match status" value="1"/>
</dbReference>
<dbReference type="AlphaFoldDB" id="A0A8E2ICH6"/>
<protein>
    <recommendedName>
        <fullName evidence="1">peptide chain release factor N(5)-glutamine methyltransferase</fullName>
        <ecNumber evidence="1">2.1.1.297</ecNumber>
    </recommendedName>
</protein>
<feature type="domain" description="Methyltransferase small" evidence="6">
    <location>
        <begin position="74"/>
        <end position="169"/>
    </location>
</feature>
<dbReference type="InterPro" id="IPR029063">
    <property type="entry name" value="SAM-dependent_MTases_sf"/>
</dbReference>